<dbReference type="SUPFAM" id="SSF54427">
    <property type="entry name" value="NTF2-like"/>
    <property type="match status" value="1"/>
</dbReference>
<proteinExistence type="predicted"/>
<keyword evidence="1" id="KW-0732">Signal</keyword>
<accession>A0A844SQN1</accession>
<feature type="signal peptide" evidence="1">
    <location>
        <begin position="1"/>
        <end position="19"/>
    </location>
</feature>
<dbReference type="InterPro" id="IPR032710">
    <property type="entry name" value="NTF2-like_dom_sf"/>
</dbReference>
<dbReference type="InterPro" id="IPR011944">
    <property type="entry name" value="Steroid_delta5-4_isomerase"/>
</dbReference>
<feature type="domain" description="SnoaL-like" evidence="2">
    <location>
        <begin position="27"/>
        <end position="144"/>
    </location>
</feature>
<sequence>MRKPLSILALLMSVSIAQAGPKEDAAQLVERWSKAFADADLDGIVSFYAPEATMIGTFGKVVMTKPEQIRKYFEATILNSPPNTVALQSAETLLIDERTVVLSGFDTISGVMKDGQPYSSLGRVTFVIAKQGSDWKIVHLHRSPLPKT</sequence>
<protein>
    <submittedName>
        <fullName evidence="3">SgcJ/EcaC family oxidoreductase</fullName>
    </submittedName>
</protein>
<evidence type="ECO:0000313" key="3">
    <source>
        <dbReference type="EMBL" id="MVT65682.1"/>
    </source>
</evidence>
<dbReference type="EMBL" id="WQNF01000006">
    <property type="protein sequence ID" value="MVT65682.1"/>
    <property type="molecule type" value="Genomic_DNA"/>
</dbReference>
<organism evidence="3 4">
    <name type="scientific">Bradyrhizobium pachyrhizi</name>
    <dbReference type="NCBI Taxonomy" id="280333"/>
    <lineage>
        <taxon>Bacteria</taxon>
        <taxon>Pseudomonadati</taxon>
        <taxon>Pseudomonadota</taxon>
        <taxon>Alphaproteobacteria</taxon>
        <taxon>Hyphomicrobiales</taxon>
        <taxon>Nitrobacteraceae</taxon>
        <taxon>Bradyrhizobium</taxon>
    </lineage>
</organism>
<feature type="chain" id="PRO_5032911076" evidence="1">
    <location>
        <begin position="20"/>
        <end position="148"/>
    </location>
</feature>
<keyword evidence="4" id="KW-1185">Reference proteome</keyword>
<dbReference type="NCBIfam" id="TIGR02246">
    <property type="entry name" value="SgcJ/EcaC family oxidoreductase"/>
    <property type="match status" value="1"/>
</dbReference>
<evidence type="ECO:0000259" key="2">
    <source>
        <dbReference type="Pfam" id="PF13474"/>
    </source>
</evidence>
<name>A0A844SQN1_9BRAD</name>
<dbReference type="AlphaFoldDB" id="A0A844SQN1"/>
<dbReference type="InterPro" id="IPR037401">
    <property type="entry name" value="SnoaL-like"/>
</dbReference>
<evidence type="ECO:0000313" key="4">
    <source>
        <dbReference type="Proteomes" id="UP000436468"/>
    </source>
</evidence>
<dbReference type="RefSeq" id="WP_157343158.1">
    <property type="nucleotide sequence ID" value="NZ_CP121667.1"/>
</dbReference>
<evidence type="ECO:0000256" key="1">
    <source>
        <dbReference type="SAM" id="SignalP"/>
    </source>
</evidence>
<gene>
    <name evidence="3" type="ORF">GPL21_11250</name>
</gene>
<dbReference type="Gene3D" id="3.10.450.50">
    <property type="match status" value="1"/>
</dbReference>
<dbReference type="CDD" id="cd00531">
    <property type="entry name" value="NTF2_like"/>
    <property type="match status" value="1"/>
</dbReference>
<dbReference type="Pfam" id="PF13474">
    <property type="entry name" value="SnoaL_3"/>
    <property type="match status" value="1"/>
</dbReference>
<reference evidence="3 4" key="1">
    <citation type="submission" date="2019-12" db="EMBL/GenBank/DDBJ databases">
        <title>Draft genome sequences Bradyrhizobium cajani AMBPC1010, Bradyrhizobium pachyrhizi AMBPC1040 and Bradyrhizobium yuanmingense ALSPC3051, three plant growth promoting strains isolated from nodules of Cajanus cajan L. in Dominican Republic.</title>
        <authorList>
            <person name="Flores-Felix J.D."/>
            <person name="Araujo J."/>
            <person name="Diaz-Alcantara C."/>
            <person name="Gonzalez-Andres F."/>
            <person name="Velazquez E."/>
        </authorList>
    </citation>
    <scope>NUCLEOTIDE SEQUENCE [LARGE SCALE GENOMIC DNA]</scope>
    <source>
        <strain evidence="3 4">1040</strain>
    </source>
</reference>
<comment type="caution">
    <text evidence="3">The sequence shown here is derived from an EMBL/GenBank/DDBJ whole genome shotgun (WGS) entry which is preliminary data.</text>
</comment>
<dbReference type="Proteomes" id="UP000436468">
    <property type="component" value="Unassembled WGS sequence"/>
</dbReference>